<evidence type="ECO:0000256" key="3">
    <source>
        <dbReference type="ARBA" id="ARBA00022670"/>
    </source>
</evidence>
<dbReference type="Pfam" id="PF05193">
    <property type="entry name" value="Peptidase_M16_C"/>
    <property type="match status" value="1"/>
</dbReference>
<dbReference type="Proteomes" id="UP001159405">
    <property type="component" value="Unassembled WGS sequence"/>
</dbReference>
<name>A0ABN8P924_9CNID</name>
<evidence type="ECO:0000259" key="11">
    <source>
        <dbReference type="Pfam" id="PF05193"/>
    </source>
</evidence>
<dbReference type="InterPro" id="IPR011249">
    <property type="entry name" value="Metalloenz_LuxS/M16"/>
</dbReference>
<dbReference type="SUPFAM" id="SSF63411">
    <property type="entry name" value="LuxS/MPP-like metallohydrolase"/>
    <property type="match status" value="2"/>
</dbReference>
<reference evidence="12 13" key="1">
    <citation type="submission" date="2022-05" db="EMBL/GenBank/DDBJ databases">
        <authorList>
            <consortium name="Genoscope - CEA"/>
            <person name="William W."/>
        </authorList>
    </citation>
    <scope>NUCLEOTIDE SEQUENCE [LARGE SCALE GENOMIC DNA]</scope>
</reference>
<keyword evidence="7" id="KW-0482">Metalloprotease</keyword>
<evidence type="ECO:0000313" key="12">
    <source>
        <dbReference type="EMBL" id="CAH3138374.1"/>
    </source>
</evidence>
<feature type="domain" description="Peptidase M16 C-terminal" evidence="11">
    <location>
        <begin position="449"/>
        <end position="612"/>
    </location>
</feature>
<keyword evidence="5" id="KW-0378">Hydrolase</keyword>
<comment type="cofactor">
    <cofactor evidence="1">
        <name>Zn(2+)</name>
        <dbReference type="ChEBI" id="CHEBI:29105"/>
    </cofactor>
</comment>
<evidence type="ECO:0000256" key="1">
    <source>
        <dbReference type="ARBA" id="ARBA00001947"/>
    </source>
</evidence>
<evidence type="ECO:0000256" key="6">
    <source>
        <dbReference type="ARBA" id="ARBA00022833"/>
    </source>
</evidence>
<evidence type="ECO:0008006" key="14">
    <source>
        <dbReference type="Google" id="ProtNLM"/>
    </source>
</evidence>
<keyword evidence="6" id="KW-0862">Zinc</keyword>
<keyword evidence="13" id="KW-1185">Reference proteome</keyword>
<dbReference type="PROSITE" id="PS00143">
    <property type="entry name" value="INSULINASE"/>
    <property type="match status" value="1"/>
</dbReference>
<evidence type="ECO:0000259" key="10">
    <source>
        <dbReference type="Pfam" id="PF00675"/>
    </source>
</evidence>
<protein>
    <recommendedName>
        <fullName evidence="14">Mitochondrial-processing peptidase subunit beta</fullName>
    </recommendedName>
</protein>
<dbReference type="InterPro" id="IPR001431">
    <property type="entry name" value="Pept_M16_Zn_BS"/>
</dbReference>
<evidence type="ECO:0000256" key="5">
    <source>
        <dbReference type="ARBA" id="ARBA00022801"/>
    </source>
</evidence>
<dbReference type="PANTHER" id="PTHR11851:SF149">
    <property type="entry name" value="GH01077P"/>
    <property type="match status" value="1"/>
</dbReference>
<comment type="similarity">
    <text evidence="9">Belongs to the peptidase M16 family.</text>
</comment>
<evidence type="ECO:0000256" key="7">
    <source>
        <dbReference type="ARBA" id="ARBA00023049"/>
    </source>
</evidence>
<dbReference type="InterPro" id="IPR007863">
    <property type="entry name" value="Peptidase_M16_C"/>
</dbReference>
<dbReference type="InterPro" id="IPR011765">
    <property type="entry name" value="Pept_M16_N"/>
</dbReference>
<comment type="caution">
    <text evidence="12">The sequence shown here is derived from an EMBL/GenBank/DDBJ whole genome shotgun (WGS) entry which is preliminary data.</text>
</comment>
<dbReference type="EMBL" id="CALNXK010000061">
    <property type="protein sequence ID" value="CAH3138374.1"/>
    <property type="molecule type" value="Genomic_DNA"/>
</dbReference>
<gene>
    <name evidence="12" type="ORF">PLOB_00040196</name>
</gene>
<feature type="domain" description="Peptidase M16 N-terminal" evidence="10">
    <location>
        <begin position="64"/>
        <end position="210"/>
    </location>
</feature>
<comment type="subcellular location">
    <subcellularLocation>
        <location evidence="2">Mitochondrion</location>
    </subcellularLocation>
</comment>
<keyword evidence="8" id="KW-0496">Mitochondrion</keyword>
<keyword evidence="4" id="KW-0479">Metal-binding</keyword>
<evidence type="ECO:0000256" key="9">
    <source>
        <dbReference type="RuleBase" id="RU004447"/>
    </source>
</evidence>
<evidence type="ECO:0000313" key="13">
    <source>
        <dbReference type="Proteomes" id="UP001159405"/>
    </source>
</evidence>
<evidence type="ECO:0000256" key="8">
    <source>
        <dbReference type="ARBA" id="ARBA00023128"/>
    </source>
</evidence>
<dbReference type="Pfam" id="PF00675">
    <property type="entry name" value="Peptidase_M16"/>
    <property type="match status" value="1"/>
</dbReference>
<dbReference type="InterPro" id="IPR050361">
    <property type="entry name" value="MPP/UQCRC_Complex"/>
</dbReference>
<organism evidence="12 13">
    <name type="scientific">Porites lobata</name>
    <dbReference type="NCBI Taxonomy" id="104759"/>
    <lineage>
        <taxon>Eukaryota</taxon>
        <taxon>Metazoa</taxon>
        <taxon>Cnidaria</taxon>
        <taxon>Anthozoa</taxon>
        <taxon>Hexacorallia</taxon>
        <taxon>Scleractinia</taxon>
        <taxon>Fungiina</taxon>
        <taxon>Poritidae</taxon>
        <taxon>Porites</taxon>
    </lineage>
</organism>
<dbReference type="Gene3D" id="3.30.830.10">
    <property type="entry name" value="Metalloenzyme, LuxS/M16 peptidase-like"/>
    <property type="match status" value="2"/>
</dbReference>
<keyword evidence="3" id="KW-0645">Protease</keyword>
<accession>A0ABN8P924</accession>
<evidence type="ECO:0000256" key="4">
    <source>
        <dbReference type="ARBA" id="ARBA00022723"/>
    </source>
</evidence>
<evidence type="ECO:0000256" key="2">
    <source>
        <dbReference type="ARBA" id="ARBA00004173"/>
    </source>
</evidence>
<proteinExistence type="inferred from homology"/>
<dbReference type="PANTHER" id="PTHR11851">
    <property type="entry name" value="METALLOPROTEASE"/>
    <property type="match status" value="1"/>
</dbReference>
<sequence length="697" mass="79116">MASPFAFRLGVKNAGRLTNLFSLTPKGKAGVLACKRFGSTALSYEQSLYNVPETKVTVLPNGMRVASEDSGLSTATVGLWIDAGSRFETEKNNGVAHFLEHMAFKGTKNRSQTDLELEVENMGAHLNAYTSREQTVYYAKVFSKDIPKAVDILADIIQNSTLGEAEIERERGVILREMQEVDTQLEEVVFDHLHATAYQGTPLGRTILGPTHNVKTITRDDLVEYISKHYSAPRMVLAAAGGTSCILLFLSPVNFVFSSFFSESRVLASSEVQTQTNCYMYAKHVSDGVSERVNFLSSSILNWFVMLRGLPGIASNILRNISLQFTIIFYLQLHSYSLLAKTWLSTRNRISSPQVFHSPLFQHLSVLEDTVFTFSFRITKTYNIYWYLSSPQFSLQCNRSLLYMYFFSTLGEFVTNSHTLNHELIIKTKILLFHLMELVSRTLEKLRSMVLLFPGVDHDALVKLAEQHFSGLRSTYESQDKLTPCRYTGSEIRFRDDDMPLAHVAVAVEGCGWTHPDYFALMVTNMLIGNWDRSFSAGRNISSKLAQDMIKHNLAHSFMSFNTCYTDTGLWGVYFVSDKMSIDNTIYCIQKEWMRICTSVTDHEVARAKNLLKTNILMQLDGSTPICEDIGRQMLTYDRRIPLPELDKRIEMIDAKMIRDVATKYIYDRCPAVVGVGPIEQLTDYNRIRGGMYWLRL</sequence>